<gene>
    <name evidence="1" type="primary">ydcF_1</name>
    <name evidence="1" type="ORF">NCTC12993_06765</name>
</gene>
<evidence type="ECO:0000313" key="2">
    <source>
        <dbReference type="Proteomes" id="UP000401081"/>
    </source>
</evidence>
<evidence type="ECO:0000313" key="1">
    <source>
        <dbReference type="EMBL" id="VFS86690.1"/>
    </source>
</evidence>
<accession>A0A485CPQ0</accession>
<keyword evidence="2" id="KW-1185">Reference proteome</keyword>
<dbReference type="EMBL" id="CAADJD010000028">
    <property type="protein sequence ID" value="VFS86690.1"/>
    <property type="molecule type" value="Genomic_DNA"/>
</dbReference>
<name>A0A485CPQ0_KLUCR</name>
<organism evidence="1 2">
    <name type="scientific">Kluyvera cryocrescens</name>
    <name type="common">Kluyvera citrophila</name>
    <dbReference type="NCBI Taxonomy" id="580"/>
    <lineage>
        <taxon>Bacteria</taxon>
        <taxon>Pseudomonadati</taxon>
        <taxon>Pseudomonadota</taxon>
        <taxon>Gammaproteobacteria</taxon>
        <taxon>Enterobacterales</taxon>
        <taxon>Enterobacteriaceae</taxon>
        <taxon>Kluyvera</taxon>
    </lineage>
</organism>
<dbReference type="AlphaFoldDB" id="A0A485CPQ0"/>
<sequence>MSLLCLPEATLAAANRLGRWLAQGDMAGEPAVANAPLVVLAGNAVMPTVDAACRLAKLSGGRY</sequence>
<proteinExistence type="predicted"/>
<dbReference type="Proteomes" id="UP000401081">
    <property type="component" value="Unassembled WGS sequence"/>
</dbReference>
<reference evidence="1 2" key="1">
    <citation type="submission" date="2019-03" db="EMBL/GenBank/DDBJ databases">
        <authorList>
            <consortium name="Pathogen Informatics"/>
        </authorList>
    </citation>
    <scope>NUCLEOTIDE SEQUENCE [LARGE SCALE GENOMIC DNA]</scope>
    <source>
        <strain evidence="1 2">NCTC12993</strain>
    </source>
</reference>
<protein>
    <submittedName>
        <fullName evidence="1">Uncharacterized protein</fullName>
    </submittedName>
</protein>